<dbReference type="InterPro" id="IPR053036">
    <property type="entry name" value="CellCycle_DNARepair_Reg"/>
</dbReference>
<keyword evidence="2" id="KW-0808">Transferase</keyword>
<evidence type="ECO:0000256" key="3">
    <source>
        <dbReference type="ARBA" id="ARBA00022741"/>
    </source>
</evidence>
<keyword evidence="9" id="KW-1185">Reference proteome</keyword>
<gene>
    <name evidence="8" type="ORF">FSUBG_5566</name>
</gene>
<dbReference type="PRINTS" id="PR00475">
    <property type="entry name" value="HEXOKINASE"/>
</dbReference>
<feature type="compositionally biased region" description="Basic and acidic residues" evidence="6">
    <location>
        <begin position="391"/>
        <end position="401"/>
    </location>
</feature>
<dbReference type="CDD" id="cd24000">
    <property type="entry name" value="ASKHA_NBD_HK"/>
    <property type="match status" value="1"/>
</dbReference>
<evidence type="ECO:0000313" key="8">
    <source>
        <dbReference type="EMBL" id="KAF5606938.1"/>
    </source>
</evidence>
<feature type="domain" description="BRCT" evidence="7">
    <location>
        <begin position="904"/>
        <end position="987"/>
    </location>
</feature>
<dbReference type="FunFam" id="3.40.367.20:FF:000011">
    <property type="entry name" value="Phosphotransferase"/>
    <property type="match status" value="1"/>
</dbReference>
<dbReference type="InterPro" id="IPR043129">
    <property type="entry name" value="ATPase_NBD"/>
</dbReference>
<dbReference type="GO" id="GO:0001678">
    <property type="term" value="P:intracellular glucose homeostasis"/>
    <property type="evidence" value="ECO:0007669"/>
    <property type="project" value="InterPro"/>
</dbReference>
<feature type="region of interest" description="Disordered" evidence="6">
    <location>
        <begin position="1129"/>
        <end position="1184"/>
    </location>
</feature>
<comment type="caution">
    <text evidence="8">The sequence shown here is derived from an EMBL/GenBank/DDBJ whole genome shotgun (WGS) entry which is preliminary data.</text>
</comment>
<evidence type="ECO:0000256" key="6">
    <source>
        <dbReference type="SAM" id="MobiDB-lite"/>
    </source>
</evidence>
<dbReference type="CDD" id="cd18439">
    <property type="entry name" value="BRCT_BRC1_like_rpt6"/>
    <property type="match status" value="1"/>
</dbReference>
<reference evidence="8 9" key="1">
    <citation type="submission" date="2020-05" db="EMBL/GenBank/DDBJ databases">
        <title>Identification and distribution of gene clusters putatively required for synthesis of sphingolipid metabolism inhibitors in phylogenetically diverse species of the filamentous fungus Fusarium.</title>
        <authorList>
            <person name="Kim H.-S."/>
            <person name="Busman M."/>
            <person name="Brown D.W."/>
            <person name="Divon H."/>
            <person name="Uhlig S."/>
            <person name="Proctor R.H."/>
        </authorList>
    </citation>
    <scope>NUCLEOTIDE SEQUENCE [LARGE SCALE GENOMIC DNA]</scope>
    <source>
        <strain evidence="8 9">NRRL 66333</strain>
    </source>
</reference>
<dbReference type="GO" id="GO:0005634">
    <property type="term" value="C:nucleus"/>
    <property type="evidence" value="ECO:0007669"/>
    <property type="project" value="TreeGrafter"/>
</dbReference>
<dbReference type="EMBL" id="JAAOAV010000055">
    <property type="protein sequence ID" value="KAF5606938.1"/>
    <property type="molecule type" value="Genomic_DNA"/>
</dbReference>
<sequence>MSATFQKTLLAAIIKSLLRGKSLVQSLLAYWGSSLGLETNTKTRVANTPRKSARDFLKEAEALFLDPVSQDGLQELSNNLRKQLLERLETDMECMLPSYSHQLPRGTEVGRFVALDVGGSTLRVALVELCGRVSNIGEESRIVSMRNFHITPEIKALEGMLFFDWMAERILETLSAELEQQDRSDGPLPMSMAWSFPIEQTSLAGGKLQGMGKGFAACNGLLGQDLGEIVRTACLNRGLNVELRAIVNDSSACLLSESYNHPTTRFGLILGTGVNLAAYLPVSAIGRVKFGERPPQWFEKATHVIINSEISMMGRDILPLTRWDRQLLANHARPEFQPLEHMVSGMYLGEICRLALVEAIESTGVFGGVVPVSLEKPYSFSTETLSIIERDTSSDAEEARKQFSSRHPSSQIPTAADLSFLKQLAGLVSRRSSALVAAGVHAFWNLRIDSQNKFVSALSPESSERDSAEADRDLAETTVAYNGGVIESYPGYLDSCQSYLNDLVAADKMEKSGNRTIKLVSAKESSLMGAAVALASLEEVVEGPLGVALFDSFVLFHPNLLPSTRDMATSDTFAECAIAFVASNLLTPKLIGELSTILEENGAQICEPRRDGSLPIEKVTHIISNTIDFPQFTEAQAHMIPVVTTQWITFSIARRKQAQIRPFSPDPRMIFSEVVVTCADLPETDKESIAGATMALGGQETKDASKVTTHICALSMDHPKVQVALQKGWKGKVVLPHWFDDCFKLGKRIDEGPYLLPDPEILKKTSADDLKIPSNENLAGATSPTPNYLPLPLPSDGEVVRPPVTIFQDRNVLLSADLTITERLSKVVREIIVRGGGKLVDKVEDCDMLICQYRDGPQYVQAAQAYKEVGNLAWLYWLIVHNEWTSPLRRLLHYPIPKDGIEGFKGLRITVSNYGGEARIYLENLIKASGAEFTRTMRAENTHLITARDSSEKCKAAPEWGIAVVNHLWIEESYAKCEITPINIKKYNHFPPRTNLGEIIGQTFFDEPKLREKYYPGGPAKLSPRAKRKRAILEAAEENAYARGPAEGVVIGQPGKGDVEMEDSNGGESEKSTKKTRVIGDATPIRPRRTGKENETPSVASTGSRSAKAKAQERLHGLSDDIALYEKEKKRHAKGGNTIWGGKRAADQAEKTNTKTKPEEKPEDEDADTLSKRPTKKTKPSLPDIQMRVVLTGFTRWVGDKNKEDQDRRKLRDMGIQIVQEGQPCDYLAAPSVVRTVKFLCALARGPTVISSTFIDQSLDRGTLLDVEDFILKDNAAEKRHNIVLETSVARAKANRGKLLVGVPIYCTEKIRNGAESYKTIAEANGAIFKIYRARSGTTIRPTTAEEEGNAPPEPVYLLSSGRPDERPLWEKFRDMAYNGNMEPRIVAPDWLLDVAMAQQVRFDDKFLAENFYGNSQ</sequence>
<protein>
    <recommendedName>
        <fullName evidence="7">BRCT domain-containing protein</fullName>
    </recommendedName>
</protein>
<feature type="domain" description="BRCT" evidence="7">
    <location>
        <begin position="568"/>
        <end position="665"/>
    </location>
</feature>
<dbReference type="Proteomes" id="UP000547976">
    <property type="component" value="Unassembled WGS sequence"/>
</dbReference>
<dbReference type="GO" id="GO:1990683">
    <property type="term" value="P:DNA double-strand break attachment to nuclear envelope"/>
    <property type="evidence" value="ECO:0007669"/>
    <property type="project" value="TreeGrafter"/>
</dbReference>
<dbReference type="PROSITE" id="PS51748">
    <property type="entry name" value="HEXOKINASE_2"/>
    <property type="match status" value="1"/>
</dbReference>
<dbReference type="Gene3D" id="3.40.50.10190">
    <property type="entry name" value="BRCT domain"/>
    <property type="match status" value="5"/>
</dbReference>
<keyword evidence="5" id="KW-0067">ATP-binding</keyword>
<dbReference type="Pfam" id="PF00533">
    <property type="entry name" value="BRCT"/>
    <property type="match status" value="1"/>
</dbReference>
<keyword evidence="4" id="KW-0418">Kinase</keyword>
<dbReference type="FunFam" id="3.40.50.10190:FF:000048">
    <property type="entry name" value="DNA repair protein Rtt107"/>
    <property type="match status" value="1"/>
</dbReference>
<feature type="domain" description="BRCT" evidence="7">
    <location>
        <begin position="802"/>
        <end position="884"/>
    </location>
</feature>
<dbReference type="OrthoDB" id="342264at2759"/>
<dbReference type="InterPro" id="IPR036420">
    <property type="entry name" value="BRCT_dom_sf"/>
</dbReference>
<keyword evidence="3" id="KW-0547">Nucleotide-binding</keyword>
<dbReference type="PANTHER" id="PTHR47667:SF1">
    <property type="entry name" value="REGULATOR OF TY1 TRANSPOSITION PROTEIN 107"/>
    <property type="match status" value="1"/>
</dbReference>
<dbReference type="PANTHER" id="PTHR47667">
    <property type="entry name" value="REGULATOR OF TY1 TRANSPOSITION PROTEIN 107"/>
    <property type="match status" value="1"/>
</dbReference>
<dbReference type="CDD" id="cd17743">
    <property type="entry name" value="BRCT_BRC1_like_rpt5"/>
    <property type="match status" value="1"/>
</dbReference>
<evidence type="ECO:0000313" key="9">
    <source>
        <dbReference type="Proteomes" id="UP000547976"/>
    </source>
</evidence>
<dbReference type="Gene3D" id="3.40.367.20">
    <property type="match status" value="1"/>
</dbReference>
<feature type="region of interest" description="Disordered" evidence="6">
    <location>
        <begin position="1045"/>
        <end position="1115"/>
    </location>
</feature>
<evidence type="ECO:0000256" key="4">
    <source>
        <dbReference type="ARBA" id="ARBA00022777"/>
    </source>
</evidence>
<dbReference type="UniPathway" id="UPA00109">
    <property type="reaction ID" value="UER00180"/>
</dbReference>
<dbReference type="Pfam" id="PF03727">
    <property type="entry name" value="Hexokinase_2"/>
    <property type="match status" value="1"/>
</dbReference>
<feature type="compositionally biased region" description="Polar residues" evidence="6">
    <location>
        <begin position="1096"/>
        <end position="1105"/>
    </location>
</feature>
<dbReference type="GO" id="GO:0004396">
    <property type="term" value="F:hexokinase activity"/>
    <property type="evidence" value="ECO:0007669"/>
    <property type="project" value="InterPro"/>
</dbReference>
<name>A0A8H5Q3J4_GIBSU</name>
<evidence type="ECO:0000256" key="1">
    <source>
        <dbReference type="ARBA" id="ARBA00009225"/>
    </source>
</evidence>
<dbReference type="SUPFAM" id="SSF53067">
    <property type="entry name" value="Actin-like ATPase domain"/>
    <property type="match status" value="2"/>
</dbReference>
<dbReference type="GO" id="GO:0005524">
    <property type="term" value="F:ATP binding"/>
    <property type="evidence" value="ECO:0007669"/>
    <property type="project" value="UniProtKB-KW"/>
</dbReference>
<dbReference type="Gene3D" id="3.30.420.40">
    <property type="match status" value="1"/>
</dbReference>
<dbReference type="SMART" id="SM00292">
    <property type="entry name" value="BRCT"/>
    <property type="match status" value="5"/>
</dbReference>
<dbReference type="CDD" id="cd18436">
    <property type="entry name" value="BRCT_BRC1_like_rpt2"/>
    <property type="match status" value="1"/>
</dbReference>
<dbReference type="InterPro" id="IPR001357">
    <property type="entry name" value="BRCT_dom"/>
</dbReference>
<dbReference type="GO" id="GO:0035361">
    <property type="term" value="C:Cul8-RING ubiquitin ligase complex"/>
    <property type="evidence" value="ECO:0007669"/>
    <property type="project" value="TreeGrafter"/>
</dbReference>
<evidence type="ECO:0000256" key="5">
    <source>
        <dbReference type="ARBA" id="ARBA00022840"/>
    </source>
</evidence>
<dbReference type="GO" id="GO:0006096">
    <property type="term" value="P:glycolytic process"/>
    <property type="evidence" value="ECO:0007669"/>
    <property type="project" value="UniProtKB-UniPathway"/>
</dbReference>
<dbReference type="Pfam" id="PF12738">
    <property type="entry name" value="PTCB-BRCT"/>
    <property type="match status" value="1"/>
</dbReference>
<comment type="similarity">
    <text evidence="1">Belongs to the hexokinase family.</text>
</comment>
<dbReference type="GeneID" id="59318394"/>
<feature type="compositionally biased region" description="Basic and acidic residues" evidence="6">
    <location>
        <begin position="1144"/>
        <end position="1160"/>
    </location>
</feature>
<accession>A0A8H5Q3J4</accession>
<dbReference type="Pfam" id="PF16770">
    <property type="entry name" value="RTT107_BRCT_5"/>
    <property type="match status" value="1"/>
</dbReference>
<dbReference type="InterPro" id="IPR022672">
    <property type="entry name" value="Hexokinase_N"/>
</dbReference>
<evidence type="ECO:0000256" key="2">
    <source>
        <dbReference type="ARBA" id="ARBA00022679"/>
    </source>
</evidence>
<dbReference type="Pfam" id="PF00349">
    <property type="entry name" value="Hexokinase_1"/>
    <property type="match status" value="1"/>
</dbReference>
<dbReference type="SUPFAM" id="SSF52113">
    <property type="entry name" value="BRCT domain"/>
    <property type="match status" value="5"/>
</dbReference>
<organism evidence="8 9">
    <name type="scientific">Gibberella subglutinans</name>
    <name type="common">Fusarium subglutinans</name>
    <dbReference type="NCBI Taxonomy" id="42677"/>
    <lineage>
        <taxon>Eukaryota</taxon>
        <taxon>Fungi</taxon>
        <taxon>Dikarya</taxon>
        <taxon>Ascomycota</taxon>
        <taxon>Pezizomycotina</taxon>
        <taxon>Sordariomycetes</taxon>
        <taxon>Hypocreomycetidae</taxon>
        <taxon>Hypocreales</taxon>
        <taxon>Nectriaceae</taxon>
        <taxon>Fusarium</taxon>
        <taxon>Fusarium fujikuroi species complex</taxon>
    </lineage>
</organism>
<dbReference type="InterPro" id="IPR022673">
    <property type="entry name" value="Hexokinase_C"/>
</dbReference>
<dbReference type="CDD" id="cd18437">
    <property type="entry name" value="BRCT_BRC1_like_rpt3"/>
    <property type="match status" value="1"/>
</dbReference>
<dbReference type="RefSeq" id="XP_036538908.1">
    <property type="nucleotide sequence ID" value="XM_036683676.1"/>
</dbReference>
<dbReference type="GO" id="GO:0006302">
    <property type="term" value="P:double-strand break repair"/>
    <property type="evidence" value="ECO:0007669"/>
    <property type="project" value="TreeGrafter"/>
</dbReference>
<feature type="domain" description="BRCT" evidence="7">
    <location>
        <begin position="666"/>
        <end position="756"/>
    </location>
</feature>
<dbReference type="InterPro" id="IPR001312">
    <property type="entry name" value="Hexokinase"/>
</dbReference>
<proteinExistence type="inferred from homology"/>
<feature type="region of interest" description="Disordered" evidence="6">
    <location>
        <begin position="391"/>
        <end position="411"/>
    </location>
</feature>
<evidence type="ECO:0000259" key="7">
    <source>
        <dbReference type="PROSITE" id="PS50172"/>
    </source>
</evidence>
<dbReference type="GO" id="GO:0005536">
    <property type="term" value="F:D-glucose binding"/>
    <property type="evidence" value="ECO:0007669"/>
    <property type="project" value="InterPro"/>
</dbReference>
<dbReference type="CDD" id="cd18438">
    <property type="entry name" value="BRCT_BRC1_like_rpt4"/>
    <property type="match status" value="1"/>
</dbReference>
<dbReference type="PROSITE" id="PS50172">
    <property type="entry name" value="BRCT"/>
    <property type="match status" value="4"/>
</dbReference>